<name>A0ABW2ADR6_9MICO</name>
<organism evidence="2 3">
    <name type="scientific">Flexivirga alba</name>
    <dbReference type="NCBI Taxonomy" id="702742"/>
    <lineage>
        <taxon>Bacteria</taxon>
        <taxon>Bacillati</taxon>
        <taxon>Actinomycetota</taxon>
        <taxon>Actinomycetes</taxon>
        <taxon>Micrococcales</taxon>
        <taxon>Dermacoccaceae</taxon>
        <taxon>Flexivirga</taxon>
    </lineage>
</organism>
<accession>A0ABW2ADR6</accession>
<dbReference type="Proteomes" id="UP001596298">
    <property type="component" value="Unassembled WGS sequence"/>
</dbReference>
<evidence type="ECO:0000313" key="3">
    <source>
        <dbReference type="Proteomes" id="UP001596298"/>
    </source>
</evidence>
<protein>
    <submittedName>
        <fullName evidence="2">DUF2304 domain-containing protein</fullName>
    </submittedName>
</protein>
<evidence type="ECO:0000256" key="1">
    <source>
        <dbReference type="SAM" id="Phobius"/>
    </source>
</evidence>
<keyword evidence="3" id="KW-1185">Reference proteome</keyword>
<feature type="transmembrane region" description="Helical" evidence="1">
    <location>
        <begin position="6"/>
        <end position="22"/>
    </location>
</feature>
<dbReference type="EMBL" id="JBHSWH010000001">
    <property type="protein sequence ID" value="MFC6705037.1"/>
    <property type="molecule type" value="Genomic_DNA"/>
</dbReference>
<keyword evidence="1" id="KW-0812">Transmembrane</keyword>
<dbReference type="Pfam" id="PF10066">
    <property type="entry name" value="DUF2304"/>
    <property type="match status" value="1"/>
</dbReference>
<proteinExistence type="predicted"/>
<dbReference type="RefSeq" id="WP_382399814.1">
    <property type="nucleotide sequence ID" value="NZ_JBHSWH010000001.1"/>
</dbReference>
<dbReference type="InterPro" id="IPR019277">
    <property type="entry name" value="DUF2304"/>
</dbReference>
<feature type="transmembrane region" description="Helical" evidence="1">
    <location>
        <begin position="34"/>
        <end position="52"/>
    </location>
</feature>
<sequence>MTAQIFGAALGLVTLGSMYLLIRRGWLKEKYTLVWLLAALGTLVVAAYPPIIDVGANALGVHQGPNLLFLLAVLAIMLICLQLSVEASTLTYKCRALAEDVAILRHEVESQNQVIESLQKGATTEDTHVDGD</sequence>
<keyword evidence="1" id="KW-1133">Transmembrane helix</keyword>
<evidence type="ECO:0000313" key="2">
    <source>
        <dbReference type="EMBL" id="MFC6705037.1"/>
    </source>
</evidence>
<feature type="transmembrane region" description="Helical" evidence="1">
    <location>
        <begin position="67"/>
        <end position="85"/>
    </location>
</feature>
<keyword evidence="1" id="KW-0472">Membrane</keyword>
<reference evidence="3" key="1">
    <citation type="journal article" date="2019" name="Int. J. Syst. Evol. Microbiol.">
        <title>The Global Catalogue of Microorganisms (GCM) 10K type strain sequencing project: providing services to taxonomists for standard genome sequencing and annotation.</title>
        <authorList>
            <consortium name="The Broad Institute Genomics Platform"/>
            <consortium name="The Broad Institute Genome Sequencing Center for Infectious Disease"/>
            <person name="Wu L."/>
            <person name="Ma J."/>
        </authorList>
    </citation>
    <scope>NUCLEOTIDE SEQUENCE [LARGE SCALE GENOMIC DNA]</scope>
    <source>
        <strain evidence="3">CCUG 58127</strain>
    </source>
</reference>
<gene>
    <name evidence="2" type="ORF">ACFQDH_07075</name>
</gene>
<comment type="caution">
    <text evidence="2">The sequence shown here is derived from an EMBL/GenBank/DDBJ whole genome shotgun (WGS) entry which is preliminary data.</text>
</comment>